<dbReference type="InterPro" id="IPR029033">
    <property type="entry name" value="His_PPase_superfam"/>
</dbReference>
<dbReference type="Gene3D" id="3.40.50.1240">
    <property type="entry name" value="Phosphoglycerate mutase-like"/>
    <property type="match status" value="1"/>
</dbReference>
<keyword evidence="2" id="KW-1185">Reference proteome</keyword>
<comment type="caution">
    <text evidence="1">The sequence shown here is derived from an EMBL/GenBank/DDBJ whole genome shotgun (WGS) entry which is preliminary data.</text>
</comment>
<dbReference type="PIRSF" id="PIRSF000709">
    <property type="entry name" value="6PFK_2-Ptase"/>
    <property type="match status" value="1"/>
</dbReference>
<dbReference type="SUPFAM" id="SSF53254">
    <property type="entry name" value="Phosphoglycerate mutase-like"/>
    <property type="match status" value="1"/>
</dbReference>
<dbReference type="EMBL" id="RAQK01000001">
    <property type="protein sequence ID" value="RKE97650.1"/>
    <property type="molecule type" value="Genomic_DNA"/>
</dbReference>
<accession>A0A420DTZ5</accession>
<gene>
    <name evidence="1" type="ORF">C8N30_2269</name>
</gene>
<organism evidence="1 2">
    <name type="scientific">Sulfitobacter guttiformis</name>
    <dbReference type="NCBI Taxonomy" id="74349"/>
    <lineage>
        <taxon>Bacteria</taxon>
        <taxon>Pseudomonadati</taxon>
        <taxon>Pseudomonadota</taxon>
        <taxon>Alphaproteobacteria</taxon>
        <taxon>Rhodobacterales</taxon>
        <taxon>Roseobacteraceae</taxon>
        <taxon>Sulfitobacter</taxon>
    </lineage>
</organism>
<dbReference type="Proteomes" id="UP000284407">
    <property type="component" value="Unassembled WGS sequence"/>
</dbReference>
<dbReference type="OrthoDB" id="9781415at2"/>
<dbReference type="InterPro" id="IPR050275">
    <property type="entry name" value="PGM_Phosphatase"/>
</dbReference>
<dbReference type="InterPro" id="IPR013078">
    <property type="entry name" value="His_Pase_superF_clade-1"/>
</dbReference>
<dbReference type="CDD" id="cd07067">
    <property type="entry name" value="HP_PGM_like"/>
    <property type="match status" value="1"/>
</dbReference>
<dbReference type="SMART" id="SM00855">
    <property type="entry name" value="PGAM"/>
    <property type="match status" value="1"/>
</dbReference>
<dbReference type="GO" id="GO:0016791">
    <property type="term" value="F:phosphatase activity"/>
    <property type="evidence" value="ECO:0007669"/>
    <property type="project" value="TreeGrafter"/>
</dbReference>
<protein>
    <submittedName>
        <fullName evidence="1">Putative phosphoglycerate mutase</fullName>
    </submittedName>
</protein>
<sequence>MIRLALLRHGHTSWNRAGRVQGRSDIPLDAAAVVELGAQRLPAPWDHAELWSSPLERASHTAALVSGRNPRKDDALIEMNWGDWEGRLAQDLRDDHTCDHRDIEHWGWEYAPPNGEAPAALRARLLPWAQALKHDVVAVCHIGVMRVLMAHATGWNFDGPAPFTVKRNRLFIIEIDGHDWRLLPDQIRLEPVLP</sequence>
<dbReference type="STRING" id="1443111.Z949_336"/>
<dbReference type="AlphaFoldDB" id="A0A420DTZ5"/>
<evidence type="ECO:0000313" key="1">
    <source>
        <dbReference type="EMBL" id="RKE97650.1"/>
    </source>
</evidence>
<dbReference type="PANTHER" id="PTHR48100">
    <property type="entry name" value="BROAD-SPECIFICITY PHOSPHATASE YOR283W-RELATED"/>
    <property type="match status" value="1"/>
</dbReference>
<dbReference type="RefSeq" id="WP_025061041.1">
    <property type="nucleotide sequence ID" value="NZ_RAQK01000001.1"/>
</dbReference>
<dbReference type="Pfam" id="PF00300">
    <property type="entry name" value="His_Phos_1"/>
    <property type="match status" value="1"/>
</dbReference>
<reference evidence="1 2" key="1">
    <citation type="submission" date="2018-09" db="EMBL/GenBank/DDBJ databases">
        <title>Genomic Encyclopedia of Archaeal and Bacterial Type Strains, Phase II (KMG-II): from individual species to whole genera.</title>
        <authorList>
            <person name="Goeker M."/>
        </authorList>
    </citation>
    <scope>NUCLEOTIDE SEQUENCE [LARGE SCALE GENOMIC DNA]</scope>
    <source>
        <strain evidence="1 2">DSM 11458</strain>
    </source>
</reference>
<proteinExistence type="predicted"/>
<name>A0A420DTZ5_9RHOB</name>
<dbReference type="GO" id="GO:0005737">
    <property type="term" value="C:cytoplasm"/>
    <property type="evidence" value="ECO:0007669"/>
    <property type="project" value="TreeGrafter"/>
</dbReference>
<evidence type="ECO:0000313" key="2">
    <source>
        <dbReference type="Proteomes" id="UP000284407"/>
    </source>
</evidence>
<dbReference type="PANTHER" id="PTHR48100:SF1">
    <property type="entry name" value="HISTIDINE PHOSPHATASE FAMILY PROTEIN-RELATED"/>
    <property type="match status" value="1"/>
</dbReference>